<protein>
    <submittedName>
        <fullName evidence="2">Hemopexin-like domain-containing protein</fullName>
    </submittedName>
</protein>
<comment type="caution">
    <text evidence="2">The sequence shown here is derived from an EMBL/GenBank/DDBJ whole genome shotgun (WGS) entry which is preliminary data.</text>
</comment>
<organism evidence="2 3">
    <name type="scientific">Corynascus novoguineensis</name>
    <dbReference type="NCBI Taxonomy" id="1126955"/>
    <lineage>
        <taxon>Eukaryota</taxon>
        <taxon>Fungi</taxon>
        <taxon>Dikarya</taxon>
        <taxon>Ascomycota</taxon>
        <taxon>Pezizomycotina</taxon>
        <taxon>Sordariomycetes</taxon>
        <taxon>Sordariomycetidae</taxon>
        <taxon>Sordariales</taxon>
        <taxon>Chaetomiaceae</taxon>
        <taxon>Corynascus</taxon>
    </lineage>
</organism>
<feature type="repeat" description="Hemopexin" evidence="1">
    <location>
        <begin position="54"/>
        <end position="105"/>
    </location>
</feature>
<dbReference type="Gene3D" id="2.110.10.10">
    <property type="entry name" value="Hemopexin-like domain"/>
    <property type="match status" value="2"/>
</dbReference>
<dbReference type="InterPro" id="IPR036375">
    <property type="entry name" value="Hemopexin-like_dom_sf"/>
</dbReference>
<dbReference type="PROSITE" id="PS51642">
    <property type="entry name" value="HEMOPEXIN_2"/>
    <property type="match status" value="3"/>
</dbReference>
<proteinExistence type="predicted"/>
<dbReference type="SUPFAM" id="SSF50923">
    <property type="entry name" value="Hemopexin-like domain"/>
    <property type="match status" value="1"/>
</dbReference>
<gene>
    <name evidence="2" type="ORF">C7999DRAFT_30559</name>
</gene>
<evidence type="ECO:0000256" key="1">
    <source>
        <dbReference type="PROSITE-ProRule" id="PRU01011"/>
    </source>
</evidence>
<name>A0AAN7CV86_9PEZI</name>
<feature type="repeat" description="Hemopexin" evidence="1">
    <location>
        <begin position="110"/>
        <end position="162"/>
    </location>
</feature>
<evidence type="ECO:0000313" key="2">
    <source>
        <dbReference type="EMBL" id="KAK4249028.1"/>
    </source>
</evidence>
<dbReference type="AlphaFoldDB" id="A0AAN7CV86"/>
<evidence type="ECO:0000313" key="3">
    <source>
        <dbReference type="Proteomes" id="UP001303647"/>
    </source>
</evidence>
<feature type="repeat" description="Hemopexin" evidence="1">
    <location>
        <begin position="167"/>
        <end position="219"/>
    </location>
</feature>
<dbReference type="InterPro" id="IPR018487">
    <property type="entry name" value="Hemopexin-like_repeat"/>
</dbReference>
<reference evidence="2" key="1">
    <citation type="journal article" date="2023" name="Mol. Phylogenet. Evol.">
        <title>Genome-scale phylogeny and comparative genomics of the fungal order Sordariales.</title>
        <authorList>
            <person name="Hensen N."/>
            <person name="Bonometti L."/>
            <person name="Westerberg I."/>
            <person name="Brannstrom I.O."/>
            <person name="Guillou S."/>
            <person name="Cros-Aarteil S."/>
            <person name="Calhoun S."/>
            <person name="Haridas S."/>
            <person name="Kuo A."/>
            <person name="Mondo S."/>
            <person name="Pangilinan J."/>
            <person name="Riley R."/>
            <person name="LaButti K."/>
            <person name="Andreopoulos B."/>
            <person name="Lipzen A."/>
            <person name="Chen C."/>
            <person name="Yan M."/>
            <person name="Daum C."/>
            <person name="Ng V."/>
            <person name="Clum A."/>
            <person name="Steindorff A."/>
            <person name="Ohm R.A."/>
            <person name="Martin F."/>
            <person name="Silar P."/>
            <person name="Natvig D.O."/>
            <person name="Lalanne C."/>
            <person name="Gautier V."/>
            <person name="Ament-Velasquez S.L."/>
            <person name="Kruys A."/>
            <person name="Hutchinson M.I."/>
            <person name="Powell A.J."/>
            <person name="Barry K."/>
            <person name="Miller A.N."/>
            <person name="Grigoriev I.V."/>
            <person name="Debuchy R."/>
            <person name="Gladieux P."/>
            <person name="Hiltunen Thoren M."/>
            <person name="Johannesson H."/>
        </authorList>
    </citation>
    <scope>NUCLEOTIDE SEQUENCE</scope>
    <source>
        <strain evidence="2">CBS 359.72</strain>
    </source>
</reference>
<dbReference type="EMBL" id="MU857629">
    <property type="protein sequence ID" value="KAK4249028.1"/>
    <property type="molecule type" value="Genomic_DNA"/>
</dbReference>
<reference evidence="2" key="2">
    <citation type="submission" date="2023-05" db="EMBL/GenBank/DDBJ databases">
        <authorList>
            <consortium name="Lawrence Berkeley National Laboratory"/>
            <person name="Steindorff A."/>
            <person name="Hensen N."/>
            <person name="Bonometti L."/>
            <person name="Westerberg I."/>
            <person name="Brannstrom I.O."/>
            <person name="Guillou S."/>
            <person name="Cros-Aarteil S."/>
            <person name="Calhoun S."/>
            <person name="Haridas S."/>
            <person name="Kuo A."/>
            <person name="Mondo S."/>
            <person name="Pangilinan J."/>
            <person name="Riley R."/>
            <person name="Labutti K."/>
            <person name="Andreopoulos B."/>
            <person name="Lipzen A."/>
            <person name="Chen C."/>
            <person name="Yanf M."/>
            <person name="Daum C."/>
            <person name="Ng V."/>
            <person name="Clum A."/>
            <person name="Ohm R."/>
            <person name="Martin F."/>
            <person name="Silar P."/>
            <person name="Natvig D."/>
            <person name="Lalanne C."/>
            <person name="Gautier V."/>
            <person name="Ament-Velasquez S.L."/>
            <person name="Kruys A."/>
            <person name="Hutchinson M.I."/>
            <person name="Powell A.J."/>
            <person name="Barry K."/>
            <person name="Miller A.N."/>
            <person name="Grigoriev I.V."/>
            <person name="Debuchy R."/>
            <person name="Gladieux P."/>
            <person name="Thoren M.H."/>
            <person name="Johannesson H."/>
        </authorList>
    </citation>
    <scope>NUCLEOTIDE SEQUENCE</scope>
    <source>
        <strain evidence="2">CBS 359.72</strain>
    </source>
</reference>
<accession>A0AAN7CV86</accession>
<sequence length="223" mass="25038">MSRAAVPVPTNANEAYFFHGAKYSRAVYAPGLHEQIITSPHTIKAWKSLAEHGFDSVDAALPVPGYPGEIYFFRGTKYIRIKLDNNLNDSVVFGPASIAEKWTTLHSHGFETVDAILPVPGHANEAYFFSGNQYIRIKFVPSTSKESVVYGPASITDHWLSLREAKFDTVDAALPVPGEEYQAYFFSGSQYVRVKYRPDSTPDSIVYGPRSITEYWESSRWGW</sequence>
<dbReference type="SMART" id="SM00120">
    <property type="entry name" value="HX"/>
    <property type="match status" value="4"/>
</dbReference>
<keyword evidence="3" id="KW-1185">Reference proteome</keyword>
<dbReference type="Proteomes" id="UP001303647">
    <property type="component" value="Unassembled WGS sequence"/>
</dbReference>